<dbReference type="RefSeq" id="WP_313721074.1">
    <property type="nucleotide sequence ID" value="NZ_CP134876.1"/>
</dbReference>
<evidence type="ECO:0000313" key="1">
    <source>
        <dbReference type="EMBL" id="WNM39167.1"/>
    </source>
</evidence>
<protein>
    <submittedName>
        <fullName evidence="1">Uncharacterized protein</fullName>
    </submittedName>
</protein>
<reference evidence="1 2" key="1">
    <citation type="submission" date="2023-09" db="EMBL/GenBank/DDBJ databases">
        <title>Micromonospora halotolerans DSM 45598 genome sequence.</title>
        <authorList>
            <person name="Mo P."/>
        </authorList>
    </citation>
    <scope>NUCLEOTIDE SEQUENCE [LARGE SCALE GENOMIC DNA]</scope>
    <source>
        <strain evidence="1 2">DSM 45598</strain>
    </source>
</reference>
<name>A0ABY9ZV98_9ACTN</name>
<keyword evidence="2" id="KW-1185">Reference proteome</keyword>
<accession>A0ABY9ZV98</accession>
<dbReference type="EMBL" id="CP134876">
    <property type="protein sequence ID" value="WNM39167.1"/>
    <property type="molecule type" value="Genomic_DNA"/>
</dbReference>
<sequence length="114" mass="11555">MAASTAQDIEPVQIMRSGAMSVPHSRTTLLRGRAVTYTVSTSAIGGFTEAVALKVTGLPTGSSASFTPNPVSASGAPTLRVSAAGRTPRGTFTMAITGISASLVHHTTATLVVR</sequence>
<proteinExistence type="predicted"/>
<gene>
    <name evidence="1" type="ORF">RMN56_29290</name>
</gene>
<evidence type="ECO:0000313" key="2">
    <source>
        <dbReference type="Proteomes" id="UP001303001"/>
    </source>
</evidence>
<organism evidence="1 2">
    <name type="scientific">Micromonospora halotolerans</name>
    <dbReference type="NCBI Taxonomy" id="709879"/>
    <lineage>
        <taxon>Bacteria</taxon>
        <taxon>Bacillati</taxon>
        <taxon>Actinomycetota</taxon>
        <taxon>Actinomycetes</taxon>
        <taxon>Micromonosporales</taxon>
        <taxon>Micromonosporaceae</taxon>
        <taxon>Micromonospora</taxon>
    </lineage>
</organism>
<dbReference type="Proteomes" id="UP001303001">
    <property type="component" value="Chromosome"/>
</dbReference>